<evidence type="ECO:0008006" key="4">
    <source>
        <dbReference type="Google" id="ProtNLM"/>
    </source>
</evidence>
<name>A0A8J6YQG5_9PROT</name>
<dbReference type="EMBL" id="JACZHT010000004">
    <property type="protein sequence ID" value="MBE1237417.1"/>
    <property type="molecule type" value="Genomic_DNA"/>
</dbReference>
<feature type="signal peptide" evidence="1">
    <location>
        <begin position="1"/>
        <end position="28"/>
    </location>
</feature>
<evidence type="ECO:0000256" key="1">
    <source>
        <dbReference type="SAM" id="SignalP"/>
    </source>
</evidence>
<dbReference type="AlphaFoldDB" id="A0A8J6YQG5"/>
<sequence length="220" mass="23553">MISGRPARLLPALLLLLTVLLLPVASRAQTTVQAPPVLSGTWETDCLAIDFLPAYCAKVRVWFTGDTMNTQATLMSYEQDQVLGTITSLARLRSAAVVASPSSSPSPTPAATGGRATLSVRYAIETTDLTPQSADGVLFANLFALACNAPSWQSGSTRSLLGLQCRDFLFAPAGFEADDRITVSGSDLTFRCYPFVNPVEGQDTCSAHTPPVFHRLDSRR</sequence>
<evidence type="ECO:0000313" key="3">
    <source>
        <dbReference type="Proteomes" id="UP000631034"/>
    </source>
</evidence>
<keyword evidence="3" id="KW-1185">Reference proteome</keyword>
<evidence type="ECO:0000313" key="2">
    <source>
        <dbReference type="EMBL" id="MBE1237417.1"/>
    </source>
</evidence>
<reference evidence="2" key="1">
    <citation type="submission" date="2020-10" db="EMBL/GenBank/DDBJ databases">
        <title>Genome sequence of the unusual species of purple photosynthetic bacteria, Phaeovibrio sulfidiphilus DSM 23193, type strain.</title>
        <authorList>
            <person name="Kyndt J.A."/>
            <person name="Meyer T.E."/>
        </authorList>
    </citation>
    <scope>NUCLEOTIDE SEQUENCE</scope>
    <source>
        <strain evidence="2">DSM 23193</strain>
    </source>
</reference>
<dbReference type="Proteomes" id="UP000631034">
    <property type="component" value="Unassembled WGS sequence"/>
</dbReference>
<feature type="chain" id="PRO_5035219390" description="APCDD1 domain-containing protein" evidence="1">
    <location>
        <begin position="29"/>
        <end position="220"/>
    </location>
</feature>
<comment type="caution">
    <text evidence="2">The sequence shown here is derived from an EMBL/GenBank/DDBJ whole genome shotgun (WGS) entry which is preliminary data.</text>
</comment>
<keyword evidence="1" id="KW-0732">Signal</keyword>
<protein>
    <recommendedName>
        <fullName evidence="4">APCDD1 domain-containing protein</fullName>
    </recommendedName>
</protein>
<accession>A0A8J6YQG5</accession>
<proteinExistence type="predicted"/>
<dbReference type="RefSeq" id="WP_192534425.1">
    <property type="nucleotide sequence ID" value="NZ_JACZHT010000004.1"/>
</dbReference>
<organism evidence="2 3">
    <name type="scientific">Phaeovibrio sulfidiphilus</name>
    <dbReference type="NCBI Taxonomy" id="1220600"/>
    <lineage>
        <taxon>Bacteria</taxon>
        <taxon>Pseudomonadati</taxon>
        <taxon>Pseudomonadota</taxon>
        <taxon>Alphaproteobacteria</taxon>
        <taxon>Rhodospirillales</taxon>
        <taxon>Rhodospirillaceae</taxon>
        <taxon>Phaeovibrio</taxon>
    </lineage>
</organism>
<gene>
    <name evidence="2" type="ORF">IHV25_07120</name>
</gene>